<dbReference type="EMBL" id="JACIBS010000001">
    <property type="protein sequence ID" value="MBB3661691.1"/>
    <property type="molecule type" value="Genomic_DNA"/>
</dbReference>
<dbReference type="InterPro" id="IPR036390">
    <property type="entry name" value="WH_DNA-bd_sf"/>
</dbReference>
<gene>
    <name evidence="5" type="ORF">FB384_000595</name>
</gene>
<dbReference type="InterPro" id="IPR001845">
    <property type="entry name" value="HTH_ArsR_DNA-bd_dom"/>
</dbReference>
<protein>
    <submittedName>
        <fullName evidence="5">DNA-binding transcriptional ArsR family regulator</fullName>
    </submittedName>
</protein>
<evidence type="ECO:0000313" key="6">
    <source>
        <dbReference type="Proteomes" id="UP000564573"/>
    </source>
</evidence>
<dbReference type="Pfam" id="PF12840">
    <property type="entry name" value="HTH_20"/>
    <property type="match status" value="1"/>
</dbReference>
<dbReference type="SMART" id="SM00418">
    <property type="entry name" value="HTH_ARSR"/>
    <property type="match status" value="1"/>
</dbReference>
<proteinExistence type="predicted"/>
<evidence type="ECO:0000259" key="4">
    <source>
        <dbReference type="PROSITE" id="PS50987"/>
    </source>
</evidence>
<organism evidence="5 6">
    <name type="scientific">Prauserella sediminis</name>
    <dbReference type="NCBI Taxonomy" id="577680"/>
    <lineage>
        <taxon>Bacteria</taxon>
        <taxon>Bacillati</taxon>
        <taxon>Actinomycetota</taxon>
        <taxon>Actinomycetes</taxon>
        <taxon>Pseudonocardiales</taxon>
        <taxon>Pseudonocardiaceae</taxon>
        <taxon>Prauserella</taxon>
        <taxon>Prauserella salsuginis group</taxon>
    </lineage>
</organism>
<sequence length="116" mass="12425">MAAATHPAMEDLDLPTVMHALADPIRLGLVRLLSDGEERAWGDLDAPVANSTLSHHLKVLRSAGITRTREEGKRCFVRLRSDDFEGRFPGLLDTTLALAAEAGTGVADVRLHSAAA</sequence>
<dbReference type="InterPro" id="IPR051081">
    <property type="entry name" value="HTH_MetalResp_TranReg"/>
</dbReference>
<dbReference type="SUPFAM" id="SSF46785">
    <property type="entry name" value="Winged helix' DNA-binding domain"/>
    <property type="match status" value="1"/>
</dbReference>
<dbReference type="Proteomes" id="UP000564573">
    <property type="component" value="Unassembled WGS sequence"/>
</dbReference>
<reference evidence="5 6" key="1">
    <citation type="submission" date="2020-08" db="EMBL/GenBank/DDBJ databases">
        <title>Sequencing the genomes of 1000 actinobacteria strains.</title>
        <authorList>
            <person name="Klenk H.-P."/>
        </authorList>
    </citation>
    <scope>NUCLEOTIDE SEQUENCE [LARGE SCALE GENOMIC DNA]</scope>
    <source>
        <strain evidence="5 6">DSM 45267</strain>
    </source>
</reference>
<name>A0A839XG07_9PSEU</name>
<dbReference type="PROSITE" id="PS50987">
    <property type="entry name" value="HTH_ARSR_2"/>
    <property type="match status" value="1"/>
</dbReference>
<dbReference type="InterPro" id="IPR011991">
    <property type="entry name" value="ArsR-like_HTH"/>
</dbReference>
<dbReference type="PANTHER" id="PTHR33154:SF12">
    <property type="entry name" value="TRANSCRIPTIONAL REGULATORY PROTEIN"/>
    <property type="match status" value="1"/>
</dbReference>
<comment type="caution">
    <text evidence="5">The sequence shown here is derived from an EMBL/GenBank/DDBJ whole genome shotgun (WGS) entry which is preliminary data.</text>
</comment>
<keyword evidence="2 5" id="KW-0238">DNA-binding</keyword>
<dbReference type="PANTHER" id="PTHR33154">
    <property type="entry name" value="TRANSCRIPTIONAL REGULATOR, ARSR FAMILY"/>
    <property type="match status" value="1"/>
</dbReference>
<dbReference type="GO" id="GO:0003677">
    <property type="term" value="F:DNA binding"/>
    <property type="evidence" value="ECO:0007669"/>
    <property type="project" value="UniProtKB-KW"/>
</dbReference>
<keyword evidence="3" id="KW-0804">Transcription</keyword>
<dbReference type="InterPro" id="IPR036388">
    <property type="entry name" value="WH-like_DNA-bd_sf"/>
</dbReference>
<evidence type="ECO:0000256" key="3">
    <source>
        <dbReference type="ARBA" id="ARBA00023163"/>
    </source>
</evidence>
<keyword evidence="6" id="KW-1185">Reference proteome</keyword>
<evidence type="ECO:0000256" key="1">
    <source>
        <dbReference type="ARBA" id="ARBA00023015"/>
    </source>
</evidence>
<evidence type="ECO:0000313" key="5">
    <source>
        <dbReference type="EMBL" id="MBB3661691.1"/>
    </source>
</evidence>
<dbReference type="GO" id="GO:0003700">
    <property type="term" value="F:DNA-binding transcription factor activity"/>
    <property type="evidence" value="ECO:0007669"/>
    <property type="project" value="InterPro"/>
</dbReference>
<dbReference type="CDD" id="cd00090">
    <property type="entry name" value="HTH_ARSR"/>
    <property type="match status" value="1"/>
</dbReference>
<keyword evidence="1" id="KW-0805">Transcription regulation</keyword>
<dbReference type="NCBIfam" id="NF033788">
    <property type="entry name" value="HTH_metalloreg"/>
    <property type="match status" value="1"/>
</dbReference>
<feature type="domain" description="HTH arsR-type" evidence="4">
    <location>
        <begin position="6"/>
        <end position="103"/>
    </location>
</feature>
<dbReference type="RefSeq" id="WP_183778939.1">
    <property type="nucleotide sequence ID" value="NZ_JACIBS010000001.1"/>
</dbReference>
<accession>A0A839XG07</accession>
<dbReference type="AlphaFoldDB" id="A0A839XG07"/>
<evidence type="ECO:0000256" key="2">
    <source>
        <dbReference type="ARBA" id="ARBA00023125"/>
    </source>
</evidence>
<dbReference type="Gene3D" id="1.10.10.10">
    <property type="entry name" value="Winged helix-like DNA-binding domain superfamily/Winged helix DNA-binding domain"/>
    <property type="match status" value="1"/>
</dbReference>